<name>A0A1I0KUA0_9BACT</name>
<dbReference type="Gene3D" id="1.10.1280.10">
    <property type="entry name" value="Di-copper center containing domain from catechol oxidase"/>
    <property type="match status" value="1"/>
</dbReference>
<dbReference type="InterPro" id="IPR008922">
    <property type="entry name" value="Di-copper_centre_dom_sf"/>
</dbReference>
<reference evidence="6" key="1">
    <citation type="submission" date="2016-10" db="EMBL/GenBank/DDBJ databases">
        <authorList>
            <person name="Varghese N."/>
            <person name="Submissions S."/>
        </authorList>
    </citation>
    <scope>NUCLEOTIDE SEQUENCE [LARGE SCALE GENOMIC DNA]</scope>
    <source>
        <strain evidence="6">DSM 16858</strain>
    </source>
</reference>
<keyword evidence="6" id="KW-1185">Reference proteome</keyword>
<dbReference type="GO" id="GO:0046872">
    <property type="term" value="F:metal ion binding"/>
    <property type="evidence" value="ECO:0007669"/>
    <property type="project" value="UniProtKB-KW"/>
</dbReference>
<dbReference type="PANTHER" id="PTHR11474:SF76">
    <property type="entry name" value="SHKT DOMAIN-CONTAINING PROTEIN"/>
    <property type="match status" value="1"/>
</dbReference>
<evidence type="ECO:0000313" key="5">
    <source>
        <dbReference type="EMBL" id="SEU29518.1"/>
    </source>
</evidence>
<dbReference type="AlphaFoldDB" id="A0A1I0KUA0"/>
<evidence type="ECO:0000259" key="3">
    <source>
        <dbReference type="PROSITE" id="PS00497"/>
    </source>
</evidence>
<proteinExistence type="predicted"/>
<dbReference type="PANTHER" id="PTHR11474">
    <property type="entry name" value="TYROSINASE FAMILY MEMBER"/>
    <property type="match status" value="1"/>
</dbReference>
<dbReference type="EMBL" id="FOIJ01000014">
    <property type="protein sequence ID" value="SEU29518.1"/>
    <property type="molecule type" value="Genomic_DNA"/>
</dbReference>
<evidence type="ECO:0000313" key="6">
    <source>
        <dbReference type="Proteomes" id="UP000199181"/>
    </source>
</evidence>
<dbReference type="Proteomes" id="UP000199181">
    <property type="component" value="Unassembled WGS sequence"/>
</dbReference>
<dbReference type="PROSITE" id="PS00497">
    <property type="entry name" value="TYROSINASE_1"/>
    <property type="match status" value="1"/>
</dbReference>
<gene>
    <name evidence="5" type="ORF">SAMN05443639_114121</name>
</gene>
<dbReference type="Pfam" id="PF00264">
    <property type="entry name" value="Tyrosinase"/>
    <property type="match status" value="1"/>
</dbReference>
<evidence type="ECO:0000256" key="1">
    <source>
        <dbReference type="ARBA" id="ARBA00022723"/>
    </source>
</evidence>
<evidence type="ECO:0000256" key="2">
    <source>
        <dbReference type="ARBA" id="ARBA00023008"/>
    </source>
</evidence>
<organism evidence="5 6">
    <name type="scientific">Stigmatella erecta</name>
    <dbReference type="NCBI Taxonomy" id="83460"/>
    <lineage>
        <taxon>Bacteria</taxon>
        <taxon>Pseudomonadati</taxon>
        <taxon>Myxococcota</taxon>
        <taxon>Myxococcia</taxon>
        <taxon>Myxococcales</taxon>
        <taxon>Cystobacterineae</taxon>
        <taxon>Archangiaceae</taxon>
        <taxon>Stigmatella</taxon>
    </lineage>
</organism>
<dbReference type="SUPFAM" id="SSF48056">
    <property type="entry name" value="Di-copper centre-containing domain"/>
    <property type="match status" value="1"/>
</dbReference>
<dbReference type="GO" id="GO:0016491">
    <property type="term" value="F:oxidoreductase activity"/>
    <property type="evidence" value="ECO:0007669"/>
    <property type="project" value="InterPro"/>
</dbReference>
<feature type="domain" description="Tyrosinase copper-binding" evidence="3">
    <location>
        <begin position="74"/>
        <end position="92"/>
    </location>
</feature>
<feature type="domain" description="Tyrosinase copper-binding" evidence="4">
    <location>
        <begin position="317"/>
        <end position="328"/>
    </location>
</feature>
<protein>
    <submittedName>
        <fullName evidence="5">Tyrosinase</fullName>
    </submittedName>
</protein>
<dbReference type="InterPro" id="IPR050316">
    <property type="entry name" value="Tyrosinase/Hemocyanin"/>
</dbReference>
<sequence>MTNALRVRRSIQELQADYEKGNKQPLEDLMRAWKGVKELPPEDPRSFFMIGGFHGEPFRGGGWGSNLYWGGYCHHGNILFPTWHRMYLVKLEEALRSIQGCEDVTLPYWDETSDDSIRQGIPWALTAENFELDGKTIPNPLRSFVFPKNIVDNVSADDGTDPNSPNYTKLRGYETVRYPLSGLVGTDKDRKATEEHNAKFKDAKKNVEILNQNIVDWLGSFVVINGEKFPTNVAQKYKDCLNAPNYTVFSNMTSAQQWNDDQKNPDGTPGPGTVVPLESPHNSIHLAVGGFETPKDDWSPIDGANGDMGENDTAGLDPIFFFHHCHVDRVFWLWQKKQGFTDHLEVIGQYPGTNSADNQGPTPGVAPNTWLTLDTPLDPFKHEDGRPYTSQDCINIERQLGFTYSQGSLEGLVEGSHAAAAKETKGRVTGALHVTGVNRARIRGSFLISAFAVIDGKRQHLGTEAVLSRWNVQGCANCQTHLETSATFPLPADLAAALTPAAAGTHALTAVTPAGNIQFGVVVHGRDGVLFSNLPSGVPEVKSTGKLAAASVSQNAPMNRIKARIEVR</sequence>
<dbReference type="PRINTS" id="PR00092">
    <property type="entry name" value="TYROSINASE"/>
</dbReference>
<accession>A0A1I0KUA0</accession>
<keyword evidence="2" id="KW-0186">Copper</keyword>
<evidence type="ECO:0000259" key="4">
    <source>
        <dbReference type="PROSITE" id="PS00498"/>
    </source>
</evidence>
<dbReference type="RefSeq" id="WP_093524513.1">
    <property type="nucleotide sequence ID" value="NZ_FOIJ01000014.1"/>
</dbReference>
<dbReference type="PROSITE" id="PS00498">
    <property type="entry name" value="TYROSINASE_2"/>
    <property type="match status" value="1"/>
</dbReference>
<keyword evidence="1" id="KW-0479">Metal-binding</keyword>
<dbReference type="InterPro" id="IPR002227">
    <property type="entry name" value="Tyrosinase_Cu-bd"/>
</dbReference>